<evidence type="ECO:0000313" key="2">
    <source>
        <dbReference type="Proteomes" id="UP000255467"/>
    </source>
</evidence>
<protein>
    <submittedName>
        <fullName evidence="1">Uncharacterized protein</fullName>
    </submittedName>
</protein>
<gene>
    <name evidence="1" type="ORF">NCTC1934_06899</name>
</gene>
<keyword evidence="2" id="KW-1185">Reference proteome</keyword>
<reference evidence="1 2" key="1">
    <citation type="submission" date="2018-06" db="EMBL/GenBank/DDBJ databases">
        <authorList>
            <consortium name="Pathogen Informatics"/>
            <person name="Doyle S."/>
        </authorList>
    </citation>
    <scope>NUCLEOTIDE SEQUENCE [LARGE SCALE GENOMIC DNA]</scope>
    <source>
        <strain evidence="1 2">NCTC1934</strain>
    </source>
</reference>
<dbReference type="Proteomes" id="UP000255467">
    <property type="component" value="Unassembled WGS sequence"/>
</dbReference>
<proteinExistence type="predicted"/>
<dbReference type="AlphaFoldDB" id="A0A379JM13"/>
<dbReference type="OrthoDB" id="4558312at2"/>
<organism evidence="1 2">
    <name type="scientific">Nocardia otitidiscaviarum</name>
    <dbReference type="NCBI Taxonomy" id="1823"/>
    <lineage>
        <taxon>Bacteria</taxon>
        <taxon>Bacillati</taxon>
        <taxon>Actinomycetota</taxon>
        <taxon>Actinomycetes</taxon>
        <taxon>Mycobacteriales</taxon>
        <taxon>Nocardiaceae</taxon>
        <taxon>Nocardia</taxon>
    </lineage>
</organism>
<dbReference type="EMBL" id="UGRY01000008">
    <property type="protein sequence ID" value="SUD49545.1"/>
    <property type="molecule type" value="Genomic_DNA"/>
</dbReference>
<sequence>MALGYLRLDLVADRRADVERLMQDAATRDGVGTVHFFRERASESEELRSLLRELRAAGGSHVYVPTTAHLDGHPLPRRTLLYRLWEMKAQVWYLDPAENSLVSRGRAGRGLSPLPTGSEVVSFRCTATISAHGVVQLRVHEVLTRVGLRAMVEPVESVVLAVVDEAIEAQRTDTPIYTQLAPEPAELTVRLSLWPAELMVEIHEARTTDAAVPAVLEELGRADRVRVDGGMLTRCSMGLPTALGTAVLTGATELRPHQAARR</sequence>
<evidence type="ECO:0000313" key="1">
    <source>
        <dbReference type="EMBL" id="SUD49545.1"/>
    </source>
</evidence>
<name>A0A379JM13_9NOCA</name>
<accession>A0A379JM13</accession>
<dbReference type="RefSeq" id="WP_039819038.1">
    <property type="nucleotide sequence ID" value="NZ_UGRY01000008.1"/>
</dbReference>